<reference evidence="2 3" key="1">
    <citation type="submission" date="2015-11" db="EMBL/GenBank/DDBJ databases">
        <title>Expanding the genomic diversity of Burkholderia species for the development of highly accurate diagnostics.</title>
        <authorList>
            <person name="Sahl J."/>
            <person name="Keim P."/>
            <person name="Wagner D."/>
        </authorList>
    </citation>
    <scope>NUCLEOTIDE SEQUENCE [LARGE SCALE GENOMIC DNA]</scope>
    <source>
        <strain evidence="2 3">MSMB574WGS</strain>
    </source>
</reference>
<sequence>MKATLRSLVAVAAFASLAPSVSHATDGQITFTGTVKAQTCQINGNNTGSKNFTVKLPPVSITSLPQGGTTAGRTAFTISLTNCSPATGNVYTHFEPSDTINTASGNLINAEGTASNVEVGVLNNPDTSIIKLGSANENSKPVALDNGAATLAYYAQYVAMGGPATAGTVKTSALYSIVYQ</sequence>
<protein>
    <submittedName>
        <fullName evidence="2">Fimbrial protein</fullName>
    </submittedName>
</protein>
<keyword evidence="1" id="KW-0732">Signal</keyword>
<dbReference type="AlphaFoldDB" id="A0A132EWU1"/>
<dbReference type="SUPFAM" id="SSF49401">
    <property type="entry name" value="Bacterial adhesins"/>
    <property type="match status" value="1"/>
</dbReference>
<proteinExistence type="predicted"/>
<accession>A0A132EWU1</accession>
<dbReference type="EMBL" id="LPJX01000052">
    <property type="protein sequence ID" value="KWF61740.1"/>
    <property type="molecule type" value="Genomic_DNA"/>
</dbReference>
<dbReference type="Proteomes" id="UP000061512">
    <property type="component" value="Unassembled WGS sequence"/>
</dbReference>
<comment type="caution">
    <text evidence="2">The sequence shown here is derived from an EMBL/GenBank/DDBJ whole genome shotgun (WGS) entry which is preliminary data.</text>
</comment>
<dbReference type="PANTHER" id="PTHR33420:SF3">
    <property type="entry name" value="FIMBRIAL SUBUNIT ELFA"/>
    <property type="match status" value="1"/>
</dbReference>
<dbReference type="InterPro" id="IPR000259">
    <property type="entry name" value="Adhesion_dom_fimbrial"/>
</dbReference>
<dbReference type="GO" id="GO:0043709">
    <property type="term" value="P:cell adhesion involved in single-species biofilm formation"/>
    <property type="evidence" value="ECO:0007669"/>
    <property type="project" value="TreeGrafter"/>
</dbReference>
<dbReference type="InterPro" id="IPR036937">
    <property type="entry name" value="Adhesion_dom_fimbrial_sf"/>
</dbReference>
<dbReference type="Pfam" id="PF00419">
    <property type="entry name" value="Fimbrial"/>
    <property type="match status" value="1"/>
</dbReference>
<dbReference type="InterPro" id="IPR008966">
    <property type="entry name" value="Adhesion_dom_sf"/>
</dbReference>
<dbReference type="InterPro" id="IPR050263">
    <property type="entry name" value="Bact_Fimbrial_Adh_Pro"/>
</dbReference>
<evidence type="ECO:0000313" key="3">
    <source>
        <dbReference type="Proteomes" id="UP000061512"/>
    </source>
</evidence>
<name>A0A132EWU1_9BURK</name>
<dbReference type="RefSeq" id="WP_040128519.1">
    <property type="nucleotide sequence ID" value="NZ_JANLBU010000047.1"/>
</dbReference>
<dbReference type="PANTHER" id="PTHR33420">
    <property type="entry name" value="FIMBRIAL SUBUNIT ELFA-RELATED"/>
    <property type="match status" value="1"/>
</dbReference>
<evidence type="ECO:0000256" key="1">
    <source>
        <dbReference type="ARBA" id="ARBA00022729"/>
    </source>
</evidence>
<dbReference type="Gene3D" id="2.60.40.1090">
    <property type="entry name" value="Fimbrial-type adhesion domain"/>
    <property type="match status" value="1"/>
</dbReference>
<organism evidence="2 3">
    <name type="scientific">Burkholderia pseudomultivorans</name>
    <dbReference type="NCBI Taxonomy" id="1207504"/>
    <lineage>
        <taxon>Bacteria</taxon>
        <taxon>Pseudomonadati</taxon>
        <taxon>Pseudomonadota</taxon>
        <taxon>Betaproteobacteria</taxon>
        <taxon>Burkholderiales</taxon>
        <taxon>Burkholderiaceae</taxon>
        <taxon>Burkholderia</taxon>
        <taxon>Burkholderia cepacia complex</taxon>
    </lineage>
</organism>
<gene>
    <name evidence="2" type="ORF">WT57_25145</name>
</gene>
<evidence type="ECO:0000313" key="2">
    <source>
        <dbReference type="EMBL" id="KWF61740.1"/>
    </source>
</evidence>
<dbReference type="GO" id="GO:0009289">
    <property type="term" value="C:pilus"/>
    <property type="evidence" value="ECO:0007669"/>
    <property type="project" value="InterPro"/>
</dbReference>